<reference evidence="1 2" key="1">
    <citation type="journal article" date="2022" name="Genome Biol. Evol.">
        <title>The Spruce Budworm Genome: Reconstructing the Evolutionary History of Antifreeze Proteins.</title>
        <authorList>
            <person name="Beliveau C."/>
            <person name="Gagne P."/>
            <person name="Picq S."/>
            <person name="Vernygora O."/>
            <person name="Keeling C.I."/>
            <person name="Pinkney K."/>
            <person name="Doucet D."/>
            <person name="Wen F."/>
            <person name="Johnston J.S."/>
            <person name="Maaroufi H."/>
            <person name="Boyle B."/>
            <person name="Laroche J."/>
            <person name="Dewar K."/>
            <person name="Juretic N."/>
            <person name="Blackburn G."/>
            <person name="Nisole A."/>
            <person name="Brunet B."/>
            <person name="Brandao M."/>
            <person name="Lumley L."/>
            <person name="Duan J."/>
            <person name="Quan G."/>
            <person name="Lucarotti C.J."/>
            <person name="Roe A.D."/>
            <person name="Sperling F.A.H."/>
            <person name="Levesque R.C."/>
            <person name="Cusson M."/>
        </authorList>
    </citation>
    <scope>NUCLEOTIDE SEQUENCE [LARGE SCALE GENOMIC DNA]</scope>
    <source>
        <strain evidence="1">Glfc:IPQL:Cfum</strain>
    </source>
</reference>
<evidence type="ECO:0000313" key="1">
    <source>
        <dbReference type="EMBL" id="KAI8427769.1"/>
    </source>
</evidence>
<comment type="caution">
    <text evidence="1">The sequence shown here is derived from an EMBL/GenBank/DDBJ whole genome shotgun (WGS) entry which is preliminary data.</text>
</comment>
<name>A0ACC0JUG6_CHOFU</name>
<protein>
    <submittedName>
        <fullName evidence="1">Uncharacterized protein</fullName>
    </submittedName>
</protein>
<dbReference type="EMBL" id="CM046103">
    <property type="protein sequence ID" value="KAI8427769.1"/>
    <property type="molecule type" value="Genomic_DNA"/>
</dbReference>
<organism evidence="1 2">
    <name type="scientific">Choristoneura fumiferana</name>
    <name type="common">Spruce budworm moth</name>
    <name type="synonym">Archips fumiferana</name>
    <dbReference type="NCBI Taxonomy" id="7141"/>
    <lineage>
        <taxon>Eukaryota</taxon>
        <taxon>Metazoa</taxon>
        <taxon>Ecdysozoa</taxon>
        <taxon>Arthropoda</taxon>
        <taxon>Hexapoda</taxon>
        <taxon>Insecta</taxon>
        <taxon>Pterygota</taxon>
        <taxon>Neoptera</taxon>
        <taxon>Endopterygota</taxon>
        <taxon>Lepidoptera</taxon>
        <taxon>Glossata</taxon>
        <taxon>Ditrysia</taxon>
        <taxon>Tortricoidea</taxon>
        <taxon>Tortricidae</taxon>
        <taxon>Tortricinae</taxon>
        <taxon>Choristoneura</taxon>
    </lineage>
</organism>
<accession>A0ACC0JUG6</accession>
<proteinExistence type="predicted"/>
<dbReference type="Proteomes" id="UP001064048">
    <property type="component" value="Chromosome 3"/>
</dbReference>
<gene>
    <name evidence="1" type="ORF">MSG28_002191</name>
</gene>
<sequence>MDSYNLFGDDGSGMLEGLTDLGGTDSFAGSSNSGVTGENKDSAENRQTYSQGSVGQESSIQKLASFGGGSGGGLSSSAQPVPNPGAAPPAPEYHDYGGYPPRPRMPQPPHASLHPTHHVHPSHSYPGYHPGPDPIYGMPEHPGIGDMGVWSSAPGPNRYAPITPAYRHSYEHQQKMHQYSPQQNYPNYTQMHPPSASRISQHPSYHQQMEVNPHQYGLPLSQQNHGAVPQHQPHQNMSSHSSGIAPGIQGHPNVHLHHGGAPPLHHVARQPPGPASSAAPSHPVPSQMPYVSPHHSISMNYQSHQAQHPLDVNVTNQYNPPKPPPGMESGGPQYRPPFPQLSPQMSPRAQMSPRQQQQPQLSPRPVMSPVKGPSASPHSSRNLVHSPSATGPPPSSASFTSQNTLQALEQMVLPAGSEYAYQRNPASPAVPHVVSSPSQWNQNKMPQPINNVVPLESGDQPVKSGDSLATQSSILTELSKNVPKSTSNIDNKDLEKKTVLTQSSSEGDNSPHIFMPPLNVSKENTTMNTSNSGHNLPPNVVNPPCVSETPETHEKQPLVHQPTDNKAEPVIIAKQDEKEDSIPCSFDKELKLEASPKPVETNLKKSNEQVTSQNSSLPSPVTGSSNKPVEHQQISSQPPSLTNVMSHPPNLTTTNQYENLPPLNINRSQGFPASNLPNVSGSLQNILPQGISPNLPTSISTSLQSNASHNIPTNYQSRPTALPGPPTSSNAQSSATPNHSMQHVSLASNTMSPSLPSHNTPVNLPCMPPAHPNITGNVQLNLQGAPNNITNVPSNASPNITNVQVGLPMGVQNMLPSMSQNLGPNMQQPNQPNMMASMPHGVNPNMMLLGGNPMPPHNLPGMYPSSHHQERTSLQQQIQEIYCLPPSTENQEKVRCLQERLAFLQQHETNDKCNGGPNCAVQNPVYGSKMVESPQVTSTTGRGRGKGPPKPRKPRAKKEKIVTQPLDQLPVSEDCVTAGTGLKNNSELDIDLNEDVTNLDSGAISIDDTNGAKVKKQRGPRKNKERKPRAPKEPKPEVGEKPPKERKKRQPKDPNAPKRRRNAKKDGSEILADTTTNYELLDKDPNDSKSMDASMNQSFISVESLQTPQVLPDLSNVDDSNVTDFDDIPVSKIAIKDLLEEAEAKRDLADKDDDPDAFNPKKRSSKKRPSAGGSCKKIALKRTPGGRRKKRGGLIPDSDGEPDDLISTPPPSPPPEGDDSLKRRSARNTQRKKYTDDVMLRLSDDECILMPNPKQDKEFKSEELHADTKDSSRPDGTPKPNFMYVNTTEEDAMIVQHVLACRMGKRELKNEPPPPAPSVESTLKVEPGDKEITIKTELPEGNEIDETKENPKVKEPDATDSDETKVKEETVSEPETVQNDPKPEFPKPETDKQVIETKNGKPIMVDVEEYFVKYRNFSYLHCEWKTEEELYKGDKRIFSKIKRFKQKQAQQLNIFELLDEEPFNPDYVEVERILDMTESHDPGNNTVMKHYLVKWKSLQYEDSTWELEEDVDVDKIKQYKIFSEIPPKEKWKFKKRPSADNWVQLKERYPYERIDGRIRGNLRQEAIDRFSKPDSDRFVFLLCTKAGGLGINLTAADTVIIYDSDWNPQNDLQAQARCHRIGQQKMVKIYRLLCRNTYEREMFDKASMKLGLDRAILQSMNTTQGKETGLKQLSKKEIEDLLKKGAYGAVMDEDNAGDKFCEEDIEMILARRTQVIQMESEKGSTFSKASFAATDQRSDIDIRDPDFWNKWAKKAEIDTTEKKEDEDLIVTEPRKRTVIKRYGHDDGPMEMSDMEVTPDSDEDEEGISLRSKRKKEKLGRKGRRYASDDYIPRHEGLPVDEEVNYGSWTRSECFKIERGLLTFGWARWDETIDKNQFRKGWTLPVIEDCARIIVLYCLRHYKGDEKIRNFIWDLIEPCENGEVTISRNHSGLHNPVPRGRNAKKKNRPKDLPKPNDIPRWEDPNHWSSVEKVLLRVRMMYYIKHEVIGDYATQIDAGVHASALGMRVPRGVDSAPPRVWWDAECDVSLLVGTYVHGYENYLAMRSDPQLCYVDKLGPPDDAECTDIKSEERKVRGSAVGDEDCTDEVSSGAGATSPAASPRADDDGAGHQWPSMQDLNTRLRRLITAYQRNYKREELKMQQKAKMERRERMEQLARDEVSAWRWSRADEEAFRRTVASYGVEFDPATKSLRWGRFRALARLDAKGDDALTDYLKAFMAMCKRQCGLSVGEAELPTRADLKAEPIGEERAIATLERIDLLRVLREEVAPHGALDTRLALCERSPDAPPWWQPARHDKLLVLGVCKHGLGDTYHKLFCDPKLPFADCASKWYNSSKSGTKKIEETQKMSSDEEEHNSEGSGCETRMSLRRSKRTSAACERDDDDTDALSELETLAKLGRVDEALSPDMWFTERALETRLHHIAHAVQNCEWPSAPAKPGDAALRAELQDDRKQTQKRHIAIDVETDRAKLHALLSSPQAAHSGGRDQPRERDDASSDSGSRRSTPAPPPAHQRVAPSPAPPAATPVDLSAPLDLSEAHDFSLGRRTPLAADPAPSSSRSRLDDTLTKLMKRKNVPAPEQIIGKEKKRKKLDEIVLGLSAAKVKSPSGSTTEPLARGRGSSILPDVTVTPAAPPSSATPPSQKPFSVTVTNVPSPQTSSKDLSSFLQQSLEHSSKSQKVPSSSATMKTYSHEAKVNKWLAEQASVEPRRRGTSSAAPRLAPDEHVPVVHRVTGKRIVGHKAPQLKHLAQWIAENPMYDIDSKWTEGIKEHVKLPQDVRTQRHSPMQPGSSMTERKKGRPPTLDTSTANVLSTGSHLNQNVAGLNPALLASLSSLSAFDPKTLAATLSNLTGFDPKLLNTFDPKLLSSLSSFDPKNNPLLSSFGSMPNLLGNITGGNIFANLAGLGLPGFSSLDMNSLTGAAAAAGGDTKSKSRKSTDGGSTSSSKNANSQFPFVFPNPNMLYPQLGLSGLNPFGMHSGISSAYDALGLLSNNLAASSGSSTMHSSSHGSGRASSTKTTTPRSSTVVTSSSTSRQQKVSDRQQSSQLPQILLPPDPYLLESLSKQSLSYDAMLKADKRARESESHEPMATDLSRTDKKKLPYDTLRSQMPPEFAAVQEKLLKGDKKDIDISKMLLEQMASGALSASLVSSADAKKVKEMEKDAYEKLSKSSSEYLARALSSEESASVSLSMKRTHDEMSNEPENLALQSTELNPSKKIKETVPTECISAIDKQQDHATGEMDLEDLIAPSTVIKTGVKASDFDKSIPKPTVEPANADKDEKSSKAISYHDEPMIQRGVENAHGAEGGNSMMEEESKESGAVDESSGADDTSPNDGGRRGNRKKGRKSSDEAVTTGPRRELRSSVGRSSTESNTNH</sequence>
<evidence type="ECO:0000313" key="2">
    <source>
        <dbReference type="Proteomes" id="UP001064048"/>
    </source>
</evidence>
<keyword evidence="2" id="KW-1185">Reference proteome</keyword>